<dbReference type="InterPro" id="IPR036249">
    <property type="entry name" value="Thioredoxin-like_sf"/>
</dbReference>
<gene>
    <name evidence="6" type="primary">tpx</name>
    <name evidence="8" type="ORF">BBOH_1643</name>
</gene>
<dbReference type="GO" id="GO:0008379">
    <property type="term" value="F:thioredoxin peroxidase activity"/>
    <property type="evidence" value="ECO:0007669"/>
    <property type="project" value="UniProtKB-UniRule"/>
</dbReference>
<dbReference type="Proteomes" id="UP000029096">
    <property type="component" value="Unassembled WGS sequence"/>
</dbReference>
<dbReference type="EMBL" id="JGYP01000005">
    <property type="protein sequence ID" value="KFI44912.1"/>
    <property type="molecule type" value="Genomic_DNA"/>
</dbReference>
<dbReference type="InterPro" id="IPR013766">
    <property type="entry name" value="Thioredoxin_domain"/>
</dbReference>
<comment type="function">
    <text evidence="6">Thiol-specific peroxidase that catalyzes the reduction of hydrogen peroxide and organic hydroperoxides to water and alcohols, respectively. Plays a role in cell protection against oxidative stress by detoxifying peroxides.</text>
</comment>
<comment type="miscellaneous">
    <text evidence="6">The active site is a conserved redox-active cysteine residue, the peroxidatic cysteine (C(P)), which makes the nucleophilic attack on the peroxide substrate. The peroxide oxidizes the C(P)-SH to cysteine sulfenic acid (C(P)-SOH), which then reacts with another cysteine residue, the resolving cysteine (C(R)), to form a disulfide bridge. The disulfide is subsequently reduced by an appropriate electron donor to complete the catalytic cycle. In this atypical 2-Cys peroxiredoxin, C(R) is present in the same subunit to form an intramolecular disulfide. The disulfide is subsequently reduced by thioredoxin.</text>
</comment>
<proteinExistence type="inferred from homology"/>
<dbReference type="RefSeq" id="WP_033520828.1">
    <property type="nucleotide sequence ID" value="NZ_JDUS01000004.1"/>
</dbReference>
<feature type="active site" description="Cysteine sulfenic acid (-SOH) intermediate" evidence="6">
    <location>
        <position position="60"/>
    </location>
</feature>
<protein>
    <recommendedName>
        <fullName evidence="6">Thiol peroxidase</fullName>
        <shortName evidence="6">Tpx</shortName>
        <ecNumber evidence="6">1.11.1.24</ecNumber>
    </recommendedName>
    <alternativeName>
        <fullName evidence="6">Peroxiredoxin tpx</fullName>
        <shortName evidence="6">Prx</shortName>
    </alternativeName>
    <alternativeName>
        <fullName evidence="6">Thioredoxin peroxidase</fullName>
    </alternativeName>
    <alternativeName>
        <fullName evidence="6">Thioredoxin-dependent peroxiredoxin</fullName>
    </alternativeName>
</protein>
<comment type="subunit">
    <text evidence="6">Homodimer.</text>
</comment>
<keyword evidence="2 6" id="KW-0049">Antioxidant</keyword>
<dbReference type="STRING" id="1437606.BBOH_1643"/>
<keyword evidence="4 6" id="KW-1015">Disulfide bond</keyword>
<comment type="similarity">
    <text evidence="6">Belongs to the peroxiredoxin family. Tpx subfamily.</text>
</comment>
<name>A0A086ZEG2_9BIFI</name>
<keyword evidence="1 6" id="KW-0575">Peroxidase</keyword>
<sequence length="168" mass="17953">MAQITLNGNPTHTVGNLPEVGSVAPSFSLSDADLNDFDSTRFKGRRLVLNIFPSVDTDVCSMSVRRFNQMADELEGVTVVCVSRDLPFALGRFCGANGIENVVVGSAFRSSFGEDYGVTITDGGMKGLLSRAVVIIGSDGRVAYVQQVPEIGTEPDYDAARKAIESLK</sequence>
<dbReference type="InterPro" id="IPR018219">
    <property type="entry name" value="Tpx_CS"/>
</dbReference>
<dbReference type="PROSITE" id="PS01265">
    <property type="entry name" value="TPX"/>
    <property type="match status" value="1"/>
</dbReference>
<comment type="caution">
    <text evidence="8">The sequence shown here is derived from an EMBL/GenBank/DDBJ whole genome shotgun (WGS) entry which is preliminary data.</text>
</comment>
<dbReference type="InterPro" id="IPR050455">
    <property type="entry name" value="Tpx_Peroxidase_subfamily"/>
</dbReference>
<dbReference type="EC" id="1.11.1.24" evidence="6"/>
<dbReference type="PANTHER" id="PTHR43110">
    <property type="entry name" value="THIOL PEROXIDASE"/>
    <property type="match status" value="1"/>
</dbReference>
<comment type="catalytic activity">
    <reaction evidence="6">
        <text>a hydroperoxide + [thioredoxin]-dithiol = an alcohol + [thioredoxin]-disulfide + H2O</text>
        <dbReference type="Rhea" id="RHEA:62620"/>
        <dbReference type="Rhea" id="RHEA-COMP:10698"/>
        <dbReference type="Rhea" id="RHEA-COMP:10700"/>
        <dbReference type="ChEBI" id="CHEBI:15377"/>
        <dbReference type="ChEBI" id="CHEBI:29950"/>
        <dbReference type="ChEBI" id="CHEBI:30879"/>
        <dbReference type="ChEBI" id="CHEBI:35924"/>
        <dbReference type="ChEBI" id="CHEBI:50058"/>
        <dbReference type="EC" id="1.11.1.24"/>
    </reaction>
</comment>
<dbReference type="AlphaFoldDB" id="A0A086ZEG2"/>
<organism evidence="8 9">
    <name type="scientific">Bifidobacterium bohemicum DSM 22767</name>
    <dbReference type="NCBI Taxonomy" id="1437606"/>
    <lineage>
        <taxon>Bacteria</taxon>
        <taxon>Bacillati</taxon>
        <taxon>Actinomycetota</taxon>
        <taxon>Actinomycetes</taxon>
        <taxon>Bifidobacteriales</taxon>
        <taxon>Bifidobacteriaceae</taxon>
        <taxon>Bifidobacterium</taxon>
    </lineage>
</organism>
<keyword evidence="9" id="KW-1185">Reference proteome</keyword>
<keyword evidence="3 6" id="KW-0560">Oxidoreductase</keyword>
<dbReference type="CDD" id="cd03014">
    <property type="entry name" value="PRX_Atyp2cys"/>
    <property type="match status" value="1"/>
</dbReference>
<dbReference type="Gene3D" id="3.40.30.10">
    <property type="entry name" value="Glutaredoxin"/>
    <property type="match status" value="1"/>
</dbReference>
<reference evidence="8 9" key="1">
    <citation type="submission" date="2014-03" db="EMBL/GenBank/DDBJ databases">
        <title>Genomics of Bifidobacteria.</title>
        <authorList>
            <person name="Ventura M."/>
            <person name="Milani C."/>
            <person name="Lugli G.A."/>
        </authorList>
    </citation>
    <scope>NUCLEOTIDE SEQUENCE [LARGE SCALE GENOMIC DNA]</scope>
    <source>
        <strain evidence="8 9">DSM 22767</strain>
    </source>
</reference>
<dbReference type="eggNOG" id="COG2077">
    <property type="taxonomic scope" value="Bacteria"/>
</dbReference>
<accession>A0A086ZEG2</accession>
<dbReference type="NCBIfam" id="NF001808">
    <property type="entry name" value="PRK00522.1"/>
    <property type="match status" value="1"/>
</dbReference>
<evidence type="ECO:0000259" key="7">
    <source>
        <dbReference type="PROSITE" id="PS51352"/>
    </source>
</evidence>
<evidence type="ECO:0000256" key="2">
    <source>
        <dbReference type="ARBA" id="ARBA00022862"/>
    </source>
</evidence>
<evidence type="ECO:0000256" key="3">
    <source>
        <dbReference type="ARBA" id="ARBA00023002"/>
    </source>
</evidence>
<evidence type="ECO:0000256" key="5">
    <source>
        <dbReference type="ARBA" id="ARBA00023284"/>
    </source>
</evidence>
<keyword evidence="5 6" id="KW-0676">Redox-active center</keyword>
<evidence type="ECO:0000256" key="6">
    <source>
        <dbReference type="HAMAP-Rule" id="MF_00269"/>
    </source>
</evidence>
<evidence type="ECO:0000313" key="8">
    <source>
        <dbReference type="EMBL" id="KFI44912.1"/>
    </source>
</evidence>
<evidence type="ECO:0000256" key="4">
    <source>
        <dbReference type="ARBA" id="ARBA00023157"/>
    </source>
</evidence>
<feature type="disulfide bond" description="Redox-active" evidence="6">
    <location>
        <begin position="60"/>
        <end position="94"/>
    </location>
</feature>
<dbReference type="InterPro" id="IPR013740">
    <property type="entry name" value="Redoxin"/>
</dbReference>
<feature type="domain" description="Thioredoxin" evidence="7">
    <location>
        <begin position="18"/>
        <end position="168"/>
    </location>
</feature>
<dbReference type="Pfam" id="PF08534">
    <property type="entry name" value="Redoxin"/>
    <property type="match status" value="1"/>
</dbReference>
<dbReference type="PROSITE" id="PS51352">
    <property type="entry name" value="THIOREDOXIN_2"/>
    <property type="match status" value="1"/>
</dbReference>
<evidence type="ECO:0000313" key="9">
    <source>
        <dbReference type="Proteomes" id="UP000029096"/>
    </source>
</evidence>
<dbReference type="InterPro" id="IPR002065">
    <property type="entry name" value="TPX"/>
</dbReference>
<dbReference type="SUPFAM" id="SSF52833">
    <property type="entry name" value="Thioredoxin-like"/>
    <property type="match status" value="1"/>
</dbReference>
<dbReference type="PANTHER" id="PTHR43110:SF1">
    <property type="entry name" value="THIOL PEROXIDASE"/>
    <property type="match status" value="1"/>
</dbReference>
<dbReference type="HAMAP" id="MF_00269">
    <property type="entry name" value="Tpx"/>
    <property type="match status" value="1"/>
</dbReference>
<evidence type="ECO:0000256" key="1">
    <source>
        <dbReference type="ARBA" id="ARBA00022559"/>
    </source>
</evidence>
<dbReference type="OrthoDB" id="9781543at2"/>